<keyword evidence="6 8" id="KW-0368">Histidine biosynthesis</keyword>
<comment type="catalytic activity">
    <reaction evidence="7 8">
        <text>L-histidinol phosphate + H2O = L-histidinol + phosphate</text>
        <dbReference type="Rhea" id="RHEA:14465"/>
        <dbReference type="ChEBI" id="CHEBI:15377"/>
        <dbReference type="ChEBI" id="CHEBI:43474"/>
        <dbReference type="ChEBI" id="CHEBI:57699"/>
        <dbReference type="ChEBI" id="CHEBI:57980"/>
        <dbReference type="EC" id="3.1.3.15"/>
    </reaction>
</comment>
<dbReference type="GO" id="GO:0004401">
    <property type="term" value="F:histidinol-phosphatase activity"/>
    <property type="evidence" value="ECO:0007669"/>
    <property type="project" value="UniProtKB-UniRule"/>
</dbReference>
<dbReference type="NCBIfam" id="TIGR01856">
    <property type="entry name" value="hisJ_fam"/>
    <property type="match status" value="1"/>
</dbReference>
<dbReference type="InterPro" id="IPR010140">
    <property type="entry name" value="Histidinol_P_phosphatase_HisJ"/>
</dbReference>
<evidence type="ECO:0000256" key="2">
    <source>
        <dbReference type="ARBA" id="ARBA00009152"/>
    </source>
</evidence>
<name>A0AAV5AQC5_9AGAM</name>
<evidence type="ECO:0000256" key="4">
    <source>
        <dbReference type="ARBA" id="ARBA00022605"/>
    </source>
</evidence>
<dbReference type="CDD" id="cd12110">
    <property type="entry name" value="PHP_HisPPase_Hisj_like"/>
    <property type="match status" value="1"/>
</dbReference>
<evidence type="ECO:0000313" key="10">
    <source>
        <dbReference type="EMBL" id="GJJ14586.1"/>
    </source>
</evidence>
<comment type="caution">
    <text evidence="10">The sequence shown here is derived from an EMBL/GenBank/DDBJ whole genome shotgun (WGS) entry which is preliminary data.</text>
</comment>
<dbReference type="AlphaFoldDB" id="A0AAV5AQC5"/>
<comment type="pathway">
    <text evidence="1 8">Amino-acid biosynthesis; L-histidine biosynthesis; L-histidine from 5-phospho-alpha-D-ribose 1-diphosphate: step 8/9.</text>
</comment>
<protein>
    <recommendedName>
        <fullName evidence="3 8">Histidinol-phosphatase</fullName>
        <shortName evidence="8">HolPase</shortName>
        <ecNumber evidence="3 8">3.1.3.15</ecNumber>
    </recommendedName>
</protein>
<dbReference type="GO" id="GO:0000105">
    <property type="term" value="P:L-histidine biosynthetic process"/>
    <property type="evidence" value="ECO:0007669"/>
    <property type="project" value="UniProtKB-UniRule"/>
</dbReference>
<evidence type="ECO:0000256" key="5">
    <source>
        <dbReference type="ARBA" id="ARBA00022801"/>
    </source>
</evidence>
<sequence>MLFSLHSHSGQFCKHAESTLEEVVQQAIAYKFDIYGLTEHVPRYRMQDLYPEEEGLTLEHLIETFDKFIREAYRLKQLYADRITLLVGLETEYITDGDLVGLQKLLERYETSIQYIVGSVHHVKTIPIDLNRSTFQRSVQECASGDGDRTELFLHEYFDAQFTVIQRFRPEVIGHFDLCRLYAPDLEFSAFPEVWKKIERNVQFAIDYGALFELNAAAFRKGWEHAYPGIDIVQYIKERGGRFTLSDDSHGAHMVGQNYRRLKEYLTKAAINELWYLKTHNEKSTGRSLVPILCKDTVLT</sequence>
<evidence type="ECO:0000256" key="3">
    <source>
        <dbReference type="ARBA" id="ARBA00013085"/>
    </source>
</evidence>
<evidence type="ECO:0000256" key="8">
    <source>
        <dbReference type="RuleBase" id="RU366003"/>
    </source>
</evidence>
<organism evidence="10 11">
    <name type="scientific">Clathrus columnatus</name>
    <dbReference type="NCBI Taxonomy" id="1419009"/>
    <lineage>
        <taxon>Eukaryota</taxon>
        <taxon>Fungi</taxon>
        <taxon>Dikarya</taxon>
        <taxon>Basidiomycota</taxon>
        <taxon>Agaricomycotina</taxon>
        <taxon>Agaricomycetes</taxon>
        <taxon>Phallomycetidae</taxon>
        <taxon>Phallales</taxon>
        <taxon>Clathraceae</taxon>
        <taxon>Clathrus</taxon>
    </lineage>
</organism>
<dbReference type="PANTHER" id="PTHR21039:SF0">
    <property type="entry name" value="HISTIDINOL-PHOSPHATASE"/>
    <property type="match status" value="1"/>
</dbReference>
<feature type="domain" description="PHP" evidence="9">
    <location>
        <begin position="5"/>
        <end position="216"/>
    </location>
</feature>
<dbReference type="Proteomes" id="UP001050691">
    <property type="component" value="Unassembled WGS sequence"/>
</dbReference>
<reference evidence="10" key="1">
    <citation type="submission" date="2021-10" db="EMBL/GenBank/DDBJ databases">
        <title>De novo Genome Assembly of Clathrus columnatus (Basidiomycota, Fungi) Using Illumina and Nanopore Sequence Data.</title>
        <authorList>
            <person name="Ogiso-Tanaka E."/>
            <person name="Itagaki H."/>
            <person name="Hosoya T."/>
            <person name="Hosaka K."/>
        </authorList>
    </citation>
    <scope>NUCLEOTIDE SEQUENCE</scope>
    <source>
        <strain evidence="10">MO-923</strain>
    </source>
</reference>
<dbReference type="InterPro" id="IPR004013">
    <property type="entry name" value="PHP_dom"/>
</dbReference>
<evidence type="ECO:0000313" key="11">
    <source>
        <dbReference type="Proteomes" id="UP001050691"/>
    </source>
</evidence>
<keyword evidence="4 8" id="KW-0028">Amino-acid biosynthesis</keyword>
<dbReference type="InterPro" id="IPR016195">
    <property type="entry name" value="Pol/histidinol_Pase-like"/>
</dbReference>
<keyword evidence="11" id="KW-1185">Reference proteome</keyword>
<comment type="similarity">
    <text evidence="2 8">Belongs to the PHP hydrolase family. HisK subfamily.</text>
</comment>
<evidence type="ECO:0000256" key="7">
    <source>
        <dbReference type="ARBA" id="ARBA00049158"/>
    </source>
</evidence>
<evidence type="ECO:0000259" key="9">
    <source>
        <dbReference type="Pfam" id="PF02811"/>
    </source>
</evidence>
<evidence type="ECO:0000256" key="6">
    <source>
        <dbReference type="ARBA" id="ARBA00023102"/>
    </source>
</evidence>
<accession>A0AAV5AQC5</accession>
<dbReference type="Pfam" id="PF02811">
    <property type="entry name" value="PHP"/>
    <property type="match status" value="1"/>
</dbReference>
<dbReference type="Gene3D" id="3.20.20.140">
    <property type="entry name" value="Metal-dependent hydrolases"/>
    <property type="match status" value="1"/>
</dbReference>
<keyword evidence="5 8" id="KW-0378">Hydrolase</keyword>
<dbReference type="SUPFAM" id="SSF89550">
    <property type="entry name" value="PHP domain-like"/>
    <property type="match status" value="1"/>
</dbReference>
<dbReference type="EMBL" id="BPWL01000010">
    <property type="protein sequence ID" value="GJJ14586.1"/>
    <property type="molecule type" value="Genomic_DNA"/>
</dbReference>
<dbReference type="PANTHER" id="PTHR21039">
    <property type="entry name" value="HISTIDINOL PHOSPHATASE-RELATED"/>
    <property type="match status" value="1"/>
</dbReference>
<gene>
    <name evidence="10" type="ORF">Clacol_008852</name>
</gene>
<dbReference type="EC" id="3.1.3.15" evidence="3 8"/>
<evidence type="ECO:0000256" key="1">
    <source>
        <dbReference type="ARBA" id="ARBA00004970"/>
    </source>
</evidence>
<dbReference type="GO" id="GO:0005737">
    <property type="term" value="C:cytoplasm"/>
    <property type="evidence" value="ECO:0007669"/>
    <property type="project" value="TreeGrafter"/>
</dbReference>
<proteinExistence type="inferred from homology"/>